<evidence type="ECO:0000256" key="9">
    <source>
        <dbReference type="RuleBase" id="RU368030"/>
    </source>
</evidence>
<dbReference type="InterPro" id="IPR003413">
    <property type="entry name" value="T2SS_GspI_C"/>
</dbReference>
<reference evidence="11" key="4">
    <citation type="submission" date="2023-01" db="EMBL/GenBank/DDBJ databases">
        <title>Draft genome sequence of Vibrio algivorus strain NBRC 111146.</title>
        <authorList>
            <person name="Sun Q."/>
            <person name="Mori K."/>
        </authorList>
    </citation>
    <scope>NUCLEOTIDE SEQUENCE</scope>
    <source>
        <strain evidence="11">NBRC 111146</strain>
    </source>
</reference>
<evidence type="ECO:0000256" key="3">
    <source>
        <dbReference type="ARBA" id="ARBA00022475"/>
    </source>
</evidence>
<gene>
    <name evidence="12" type="primary">gspI</name>
    <name evidence="12" type="ORF">FOF44_05350</name>
    <name evidence="11" type="ORF">GCM10007931_00880</name>
</gene>
<evidence type="ECO:0000256" key="2">
    <source>
        <dbReference type="ARBA" id="ARBA00008358"/>
    </source>
</evidence>
<keyword evidence="7" id="KW-1133">Transmembrane helix</keyword>
<evidence type="ECO:0000256" key="8">
    <source>
        <dbReference type="ARBA" id="ARBA00023136"/>
    </source>
</evidence>
<dbReference type="Gene3D" id="3.30.1300.30">
    <property type="entry name" value="GSPII I/J protein-like"/>
    <property type="match status" value="1"/>
</dbReference>
<dbReference type="PANTHER" id="PTHR38779">
    <property type="entry name" value="TYPE II SECRETION SYSTEM PROTEIN I-RELATED"/>
    <property type="match status" value="1"/>
</dbReference>
<reference evidence="14" key="2">
    <citation type="journal article" date="2019" name="Int. J. Syst. Evol. Microbiol.">
        <title>The Global Catalogue of Microorganisms (GCM) 10K type strain sequencing project: providing services to taxonomists for standard genome sequencing and annotation.</title>
        <authorList>
            <consortium name="The Broad Institute Genomics Platform"/>
            <consortium name="The Broad Institute Genome Sequencing Center for Infectious Disease"/>
            <person name="Wu L."/>
            <person name="Ma J."/>
        </authorList>
    </citation>
    <scope>NUCLEOTIDE SEQUENCE [LARGE SCALE GENOMIC DNA]</scope>
    <source>
        <strain evidence="14">NBRC 111146</strain>
    </source>
</reference>
<evidence type="ECO:0000313" key="12">
    <source>
        <dbReference type="EMBL" id="TVO38259.1"/>
    </source>
</evidence>
<comment type="PTM">
    <text evidence="9">Cleaved by prepilin peptidase.</text>
</comment>
<sequence length="121" mass="13546">MNRRKQVRGMTLLEVLIALAIFATAAISVIRAVTQHINTLSYLEEKTFASMVVDNQLAMVHLSESFTATKKGEEEFAGQTWYWTATPVKTGLDLIKAVDVSVSLDPQRKNTLMTVRTYVKP</sequence>
<keyword evidence="5 9" id="KW-0997">Cell inner membrane</keyword>
<dbReference type="GO" id="GO:0005886">
    <property type="term" value="C:plasma membrane"/>
    <property type="evidence" value="ECO:0007669"/>
    <property type="project" value="UniProtKB-SubCell"/>
</dbReference>
<organism evidence="12 13">
    <name type="scientific">Vibrio algivorus</name>
    <dbReference type="NCBI Taxonomy" id="1667024"/>
    <lineage>
        <taxon>Bacteria</taxon>
        <taxon>Pseudomonadati</taxon>
        <taxon>Pseudomonadota</taxon>
        <taxon>Gammaproteobacteria</taxon>
        <taxon>Vibrionales</taxon>
        <taxon>Vibrionaceae</taxon>
        <taxon>Vibrio</taxon>
    </lineage>
</organism>
<evidence type="ECO:0000256" key="4">
    <source>
        <dbReference type="ARBA" id="ARBA00022481"/>
    </source>
</evidence>
<keyword evidence="14" id="KW-1185">Reference proteome</keyword>
<dbReference type="GO" id="GO:0015627">
    <property type="term" value="C:type II protein secretion system complex"/>
    <property type="evidence" value="ECO:0007669"/>
    <property type="project" value="UniProtKB-UniRule"/>
</dbReference>
<dbReference type="PROSITE" id="PS00409">
    <property type="entry name" value="PROKAR_NTER_METHYL"/>
    <property type="match status" value="1"/>
</dbReference>
<dbReference type="AlphaFoldDB" id="A0A557PC76"/>
<dbReference type="PANTHER" id="PTHR38779:SF2">
    <property type="entry name" value="TYPE II SECRETION SYSTEM PROTEIN I-RELATED"/>
    <property type="match status" value="1"/>
</dbReference>
<comment type="subcellular location">
    <subcellularLocation>
        <location evidence="1 9">Cell inner membrane</location>
        <topology evidence="1 9">Single-pass membrane protein</topology>
    </subcellularLocation>
</comment>
<comment type="function">
    <text evidence="9">Component of the type II secretion system required for the energy-dependent secretion of extracellular factors such as proteases and toxins from the periplasm.</text>
</comment>
<dbReference type="InterPro" id="IPR010052">
    <property type="entry name" value="T2SS_protein-GspI"/>
</dbReference>
<comment type="caution">
    <text evidence="12">The sequence shown here is derived from an EMBL/GenBank/DDBJ whole genome shotgun (WGS) entry which is preliminary data.</text>
</comment>
<dbReference type="Pfam" id="PF02501">
    <property type="entry name" value="T2SSI"/>
    <property type="match status" value="1"/>
</dbReference>
<dbReference type="EMBL" id="VMKJ01000006">
    <property type="protein sequence ID" value="TVO38259.1"/>
    <property type="molecule type" value="Genomic_DNA"/>
</dbReference>
<evidence type="ECO:0000313" key="13">
    <source>
        <dbReference type="Proteomes" id="UP000319828"/>
    </source>
</evidence>
<evidence type="ECO:0000256" key="7">
    <source>
        <dbReference type="ARBA" id="ARBA00022989"/>
    </source>
</evidence>
<evidence type="ECO:0000259" key="10">
    <source>
        <dbReference type="Pfam" id="PF02501"/>
    </source>
</evidence>
<accession>A0A557PC76</accession>
<comment type="similarity">
    <text evidence="2 9">Belongs to the GSP I family.</text>
</comment>
<reference evidence="11" key="1">
    <citation type="journal article" date="2014" name="Int. J. Syst. Evol. Microbiol.">
        <title>Complete genome of a new Firmicutes species belonging to the dominant human colonic microbiota ('Ruminococcus bicirculans') reveals two chromosomes and a selective capacity to utilize plant glucans.</title>
        <authorList>
            <consortium name="NISC Comparative Sequencing Program"/>
            <person name="Wegmann U."/>
            <person name="Louis P."/>
            <person name="Goesmann A."/>
            <person name="Henrissat B."/>
            <person name="Duncan S.H."/>
            <person name="Flint H.J."/>
        </authorList>
    </citation>
    <scope>NUCLEOTIDE SEQUENCE</scope>
    <source>
        <strain evidence="11">NBRC 111146</strain>
    </source>
</reference>
<evidence type="ECO:0000313" key="11">
    <source>
        <dbReference type="EMBL" id="GLT13114.1"/>
    </source>
</evidence>
<reference evidence="12 13" key="3">
    <citation type="submission" date="2019-07" db="EMBL/GenBank/DDBJ databases">
        <title>The draft genome sequence of Vibrio algivorus M1486.</title>
        <authorList>
            <person name="Meng X."/>
        </authorList>
    </citation>
    <scope>NUCLEOTIDE SEQUENCE [LARGE SCALE GENOMIC DNA]</scope>
    <source>
        <strain evidence="12 13">M1486</strain>
    </source>
</reference>
<keyword evidence="4 9" id="KW-0488">Methylation</keyword>
<dbReference type="InterPro" id="IPR045584">
    <property type="entry name" value="Pilin-like"/>
</dbReference>
<dbReference type="InterPro" id="IPR012902">
    <property type="entry name" value="N_methyl_site"/>
</dbReference>
<dbReference type="EMBL" id="BSPV01000001">
    <property type="protein sequence ID" value="GLT13114.1"/>
    <property type="molecule type" value="Genomic_DNA"/>
</dbReference>
<dbReference type="Proteomes" id="UP000319828">
    <property type="component" value="Unassembled WGS sequence"/>
</dbReference>
<dbReference type="SUPFAM" id="SSF54523">
    <property type="entry name" value="Pili subunits"/>
    <property type="match status" value="1"/>
</dbReference>
<evidence type="ECO:0000256" key="1">
    <source>
        <dbReference type="ARBA" id="ARBA00004377"/>
    </source>
</evidence>
<dbReference type="GO" id="GO:0015628">
    <property type="term" value="P:protein secretion by the type II secretion system"/>
    <property type="evidence" value="ECO:0007669"/>
    <property type="project" value="UniProtKB-UniRule"/>
</dbReference>
<evidence type="ECO:0000313" key="14">
    <source>
        <dbReference type="Proteomes" id="UP001157156"/>
    </source>
</evidence>
<dbReference type="OrthoDB" id="6121517at2"/>
<comment type="subunit">
    <text evidence="9">Type II secretion is composed of four main components: the outer membrane complex, the inner membrane complex, the cytoplasmic secretion ATPase and the periplasm-spanning pseudopilus.</text>
</comment>
<dbReference type="Proteomes" id="UP001157156">
    <property type="component" value="Unassembled WGS sequence"/>
</dbReference>
<keyword evidence="6" id="KW-0812">Transmembrane</keyword>
<dbReference type="NCBIfam" id="TIGR01707">
    <property type="entry name" value="gspI"/>
    <property type="match status" value="1"/>
</dbReference>
<feature type="domain" description="Type II secretion system protein GspI C-terminal" evidence="10">
    <location>
        <begin position="43"/>
        <end position="119"/>
    </location>
</feature>
<protein>
    <recommendedName>
        <fullName evidence="9">Type II secretion system protein I</fullName>
        <shortName evidence="9">T2SS minor pseudopilin I</shortName>
    </recommendedName>
</protein>
<keyword evidence="8" id="KW-0472">Membrane</keyword>
<dbReference type="NCBIfam" id="TIGR02532">
    <property type="entry name" value="IV_pilin_GFxxxE"/>
    <property type="match status" value="1"/>
</dbReference>
<evidence type="ECO:0000256" key="5">
    <source>
        <dbReference type="ARBA" id="ARBA00022519"/>
    </source>
</evidence>
<keyword evidence="3" id="KW-1003">Cell membrane</keyword>
<name>A0A557PC76_9VIBR</name>
<proteinExistence type="inferred from homology"/>
<evidence type="ECO:0000256" key="6">
    <source>
        <dbReference type="ARBA" id="ARBA00022692"/>
    </source>
</evidence>
<dbReference type="Pfam" id="PF07963">
    <property type="entry name" value="N_methyl"/>
    <property type="match status" value="1"/>
</dbReference>
<dbReference type="RefSeq" id="WP_089124680.1">
    <property type="nucleotide sequence ID" value="NZ_BSPV01000001.1"/>
</dbReference>